<evidence type="ECO:0000313" key="3">
    <source>
        <dbReference type="Proteomes" id="UP001140560"/>
    </source>
</evidence>
<feature type="region of interest" description="Disordered" evidence="1">
    <location>
        <begin position="121"/>
        <end position="145"/>
    </location>
</feature>
<feature type="region of interest" description="Disordered" evidence="1">
    <location>
        <begin position="47"/>
        <end position="83"/>
    </location>
</feature>
<feature type="compositionally biased region" description="Basic and acidic residues" evidence="1">
    <location>
        <begin position="324"/>
        <end position="337"/>
    </location>
</feature>
<keyword evidence="3" id="KW-1185">Reference proteome</keyword>
<reference evidence="2" key="1">
    <citation type="submission" date="2022-10" db="EMBL/GenBank/DDBJ databases">
        <title>Tapping the CABI collections for fungal endophytes: first genome assemblies for Collariella, Neodidymelliopsis, Ascochyta clinopodiicola, Didymella pomorum, Didymosphaeria variabile, Neocosmospora piperis and Neocucurbitaria cava.</title>
        <authorList>
            <person name="Hill R."/>
        </authorList>
    </citation>
    <scope>NUCLEOTIDE SEQUENCE</scope>
    <source>
        <strain evidence="2">IMI 356814</strain>
    </source>
</reference>
<evidence type="ECO:0000256" key="1">
    <source>
        <dbReference type="SAM" id="MobiDB-lite"/>
    </source>
</evidence>
<feature type="region of interest" description="Disordered" evidence="1">
    <location>
        <begin position="253"/>
        <end position="276"/>
    </location>
</feature>
<accession>A0A9W8Y8I2</accession>
<feature type="region of interest" description="Disordered" evidence="1">
    <location>
        <begin position="390"/>
        <end position="420"/>
    </location>
</feature>
<feature type="region of interest" description="Disordered" evidence="1">
    <location>
        <begin position="290"/>
        <end position="337"/>
    </location>
</feature>
<dbReference type="Proteomes" id="UP001140560">
    <property type="component" value="Unassembled WGS sequence"/>
</dbReference>
<feature type="region of interest" description="Disordered" evidence="1">
    <location>
        <begin position="1"/>
        <end position="23"/>
    </location>
</feature>
<dbReference type="EMBL" id="JAPEUY010000008">
    <property type="protein sequence ID" value="KAJ4370555.1"/>
    <property type="molecule type" value="Genomic_DNA"/>
</dbReference>
<dbReference type="AlphaFoldDB" id="A0A9W8Y8I2"/>
<feature type="compositionally biased region" description="Basic and acidic residues" evidence="1">
    <location>
        <begin position="121"/>
        <end position="131"/>
    </location>
</feature>
<evidence type="ECO:0000313" key="2">
    <source>
        <dbReference type="EMBL" id="KAJ4370555.1"/>
    </source>
</evidence>
<feature type="compositionally biased region" description="Polar residues" evidence="1">
    <location>
        <begin position="132"/>
        <end position="145"/>
    </location>
</feature>
<sequence>MARQGSSKRIYGDQNVLQRADKENAVDTVAQYSASDGHQTITMLSATITRPEPRPQPSWWKQGLNRSEPTPKPTSGGVPVGEVQQKPSLADIYRSAKDIYQVGPAGEGQKVWRGYKQFRTEKQNRTEERQNKPATQTYGSSQPTSQLPGATLLVQPPPQPLPGHVHTGHHVNNPVNKGLLARKNTDMSEAEFSRSSYEVPVAMGRSIRQVIDVNKPLPPVPKLQPAPNSLHPMDMESAFMVGIAAANLQHGTHTRVTPQHPTTTAQPVVSKQGSGTQSTSWWKFLADKQTNRSHVATTHADNKKQTNKPPPPLKLNLSYRQKGKQKEAREHDTPPTHWRDVFDTFAIHHHHHHGGKSANKASRKRKDSDVSFACQGISDTSFAPVMVARGVRDPGPSRQAEVSRGLPGPSRQQAQMHDDDARRRFGADAEDWDLVPGPLVPGRDTRYYQPYHDLLIEY</sequence>
<dbReference type="OrthoDB" id="3800245at2759"/>
<gene>
    <name evidence="2" type="ORF">N0V83_005076</name>
</gene>
<organism evidence="2 3">
    <name type="scientific">Neocucurbitaria cava</name>
    <dbReference type="NCBI Taxonomy" id="798079"/>
    <lineage>
        <taxon>Eukaryota</taxon>
        <taxon>Fungi</taxon>
        <taxon>Dikarya</taxon>
        <taxon>Ascomycota</taxon>
        <taxon>Pezizomycotina</taxon>
        <taxon>Dothideomycetes</taxon>
        <taxon>Pleosporomycetidae</taxon>
        <taxon>Pleosporales</taxon>
        <taxon>Pleosporineae</taxon>
        <taxon>Cucurbitariaceae</taxon>
        <taxon>Neocucurbitaria</taxon>
    </lineage>
</organism>
<proteinExistence type="predicted"/>
<name>A0A9W8Y8I2_9PLEO</name>
<protein>
    <submittedName>
        <fullName evidence="2">Uncharacterized protein</fullName>
    </submittedName>
</protein>
<comment type="caution">
    <text evidence="2">The sequence shown here is derived from an EMBL/GenBank/DDBJ whole genome shotgun (WGS) entry which is preliminary data.</text>
</comment>